<keyword evidence="3" id="KW-1185">Reference proteome</keyword>
<protein>
    <submittedName>
        <fullName evidence="2">Uncharacterized protein</fullName>
    </submittedName>
</protein>
<reference evidence="2" key="1">
    <citation type="journal article" date="2022" name="bioRxiv">
        <title>Sequencing and chromosome-scale assembly of the giantPleurodeles waltlgenome.</title>
        <authorList>
            <person name="Brown T."/>
            <person name="Elewa A."/>
            <person name="Iarovenko S."/>
            <person name="Subramanian E."/>
            <person name="Araus A.J."/>
            <person name="Petzold A."/>
            <person name="Susuki M."/>
            <person name="Suzuki K.-i.T."/>
            <person name="Hayashi T."/>
            <person name="Toyoda A."/>
            <person name="Oliveira C."/>
            <person name="Osipova E."/>
            <person name="Leigh N.D."/>
            <person name="Simon A."/>
            <person name="Yun M.H."/>
        </authorList>
    </citation>
    <scope>NUCLEOTIDE SEQUENCE</scope>
    <source>
        <strain evidence="2">20211129_DDA</strain>
        <tissue evidence="2">Liver</tissue>
    </source>
</reference>
<name>A0AAV7NDS5_PLEWA</name>
<organism evidence="2 3">
    <name type="scientific">Pleurodeles waltl</name>
    <name type="common">Iberian ribbed newt</name>
    <dbReference type="NCBI Taxonomy" id="8319"/>
    <lineage>
        <taxon>Eukaryota</taxon>
        <taxon>Metazoa</taxon>
        <taxon>Chordata</taxon>
        <taxon>Craniata</taxon>
        <taxon>Vertebrata</taxon>
        <taxon>Euteleostomi</taxon>
        <taxon>Amphibia</taxon>
        <taxon>Batrachia</taxon>
        <taxon>Caudata</taxon>
        <taxon>Salamandroidea</taxon>
        <taxon>Salamandridae</taxon>
        <taxon>Pleurodelinae</taxon>
        <taxon>Pleurodeles</taxon>
    </lineage>
</organism>
<dbReference type="Proteomes" id="UP001066276">
    <property type="component" value="Chromosome 8"/>
</dbReference>
<gene>
    <name evidence="2" type="ORF">NDU88_002487</name>
</gene>
<feature type="compositionally biased region" description="Basic and acidic residues" evidence="1">
    <location>
        <begin position="56"/>
        <end position="66"/>
    </location>
</feature>
<dbReference type="EMBL" id="JANPWB010000012">
    <property type="protein sequence ID" value="KAJ1114248.1"/>
    <property type="molecule type" value="Genomic_DNA"/>
</dbReference>
<evidence type="ECO:0000313" key="3">
    <source>
        <dbReference type="Proteomes" id="UP001066276"/>
    </source>
</evidence>
<dbReference type="AlphaFoldDB" id="A0AAV7NDS5"/>
<sequence length="109" mass="11704">MNYRKRAHWYALSTKRWGEEGGGGLATERAGRLKRVRCEAAGPGPGTVALRGHGASSRERGGDRKMLQWQRRFLGAPQARGSGEISAASGRPRKEPGTAASSTLGSRRS</sequence>
<evidence type="ECO:0000313" key="2">
    <source>
        <dbReference type="EMBL" id="KAJ1114248.1"/>
    </source>
</evidence>
<accession>A0AAV7NDS5</accession>
<feature type="compositionally biased region" description="Polar residues" evidence="1">
    <location>
        <begin position="99"/>
        <end position="109"/>
    </location>
</feature>
<feature type="region of interest" description="Disordered" evidence="1">
    <location>
        <begin position="42"/>
        <end position="109"/>
    </location>
</feature>
<evidence type="ECO:0000256" key="1">
    <source>
        <dbReference type="SAM" id="MobiDB-lite"/>
    </source>
</evidence>
<comment type="caution">
    <text evidence="2">The sequence shown here is derived from an EMBL/GenBank/DDBJ whole genome shotgun (WGS) entry which is preliminary data.</text>
</comment>
<proteinExistence type="predicted"/>